<dbReference type="PANTHER" id="PTHR43046">
    <property type="entry name" value="GDP-MANNOSE MANNOSYL HYDROLASE"/>
    <property type="match status" value="1"/>
</dbReference>
<feature type="domain" description="Nudix hydrolase" evidence="3">
    <location>
        <begin position="19"/>
        <end position="155"/>
    </location>
</feature>
<accession>A0A382ANK7</accession>
<evidence type="ECO:0000259" key="3">
    <source>
        <dbReference type="PROSITE" id="PS51462"/>
    </source>
</evidence>
<organism evidence="4">
    <name type="scientific">marine metagenome</name>
    <dbReference type="NCBI Taxonomy" id="408172"/>
    <lineage>
        <taxon>unclassified sequences</taxon>
        <taxon>metagenomes</taxon>
        <taxon>ecological metagenomes</taxon>
    </lineage>
</organism>
<keyword evidence="2" id="KW-0378">Hydrolase</keyword>
<dbReference type="PROSITE" id="PS51462">
    <property type="entry name" value="NUDIX"/>
    <property type="match status" value="1"/>
</dbReference>
<dbReference type="EMBL" id="UINC01026171">
    <property type="protein sequence ID" value="SVB03135.1"/>
    <property type="molecule type" value="Genomic_DNA"/>
</dbReference>
<evidence type="ECO:0000256" key="1">
    <source>
        <dbReference type="ARBA" id="ARBA00001946"/>
    </source>
</evidence>
<proteinExistence type="predicted"/>
<gene>
    <name evidence="4" type="ORF">METZ01_LOCUS155989</name>
</gene>
<evidence type="ECO:0000256" key="2">
    <source>
        <dbReference type="ARBA" id="ARBA00022801"/>
    </source>
</evidence>
<protein>
    <recommendedName>
        <fullName evidence="3">Nudix hydrolase domain-containing protein</fullName>
    </recommendedName>
</protein>
<dbReference type="PANTHER" id="PTHR43046:SF2">
    <property type="entry name" value="8-OXO-DGTP DIPHOSPHATASE-RELATED"/>
    <property type="match status" value="1"/>
</dbReference>
<dbReference type="Gene3D" id="3.90.79.10">
    <property type="entry name" value="Nucleoside Triphosphate Pyrophosphohydrolase"/>
    <property type="match status" value="1"/>
</dbReference>
<name>A0A382ANK7_9ZZZZ</name>
<reference evidence="4" key="1">
    <citation type="submission" date="2018-05" db="EMBL/GenBank/DDBJ databases">
        <authorList>
            <person name="Lanie J.A."/>
            <person name="Ng W.-L."/>
            <person name="Kazmierczak K.M."/>
            <person name="Andrzejewski T.M."/>
            <person name="Davidsen T.M."/>
            <person name="Wayne K.J."/>
            <person name="Tettelin H."/>
            <person name="Glass J.I."/>
            <person name="Rusch D."/>
            <person name="Podicherti R."/>
            <person name="Tsui H.-C.T."/>
            <person name="Winkler M.E."/>
        </authorList>
    </citation>
    <scope>NUCLEOTIDE SEQUENCE</scope>
</reference>
<dbReference type="SUPFAM" id="SSF55811">
    <property type="entry name" value="Nudix"/>
    <property type="match status" value="1"/>
</dbReference>
<dbReference type="AlphaFoldDB" id="A0A382ANK7"/>
<dbReference type="InterPro" id="IPR015797">
    <property type="entry name" value="NUDIX_hydrolase-like_dom_sf"/>
</dbReference>
<dbReference type="Pfam" id="PF00293">
    <property type="entry name" value="NUDIX"/>
    <property type="match status" value="1"/>
</dbReference>
<comment type="cofactor">
    <cofactor evidence="1">
        <name>Mg(2+)</name>
        <dbReference type="ChEBI" id="CHEBI:18420"/>
    </cofactor>
</comment>
<sequence length="155" mass="17524">MPVATRAGFAAESPPMVLPHKIATLLYCFDDADRLLLLERTQEPNLGKWSPPGGKVHADRGESPYACACREANEEMQLTLKPDDLHLTGLVSEDGYEGSTHWYIFLFEVLPRLAKLPPPCREGRFGFFDNTEMAGLDVPRTDREKLWPLFQQHRG</sequence>
<evidence type="ECO:0000313" key="4">
    <source>
        <dbReference type="EMBL" id="SVB03135.1"/>
    </source>
</evidence>
<dbReference type="GO" id="GO:0016787">
    <property type="term" value="F:hydrolase activity"/>
    <property type="evidence" value="ECO:0007669"/>
    <property type="project" value="UniProtKB-KW"/>
</dbReference>
<dbReference type="CDD" id="cd18886">
    <property type="entry name" value="NUDIX_MutT_Nudt1"/>
    <property type="match status" value="1"/>
</dbReference>
<feature type="non-terminal residue" evidence="4">
    <location>
        <position position="155"/>
    </location>
</feature>
<dbReference type="InterPro" id="IPR000086">
    <property type="entry name" value="NUDIX_hydrolase_dom"/>
</dbReference>